<dbReference type="AlphaFoldDB" id="A0A810BN34"/>
<gene>
    <name evidence="2" type="ORF">XF8B_69810</name>
</gene>
<feature type="domain" description="J" evidence="1">
    <location>
        <begin position="101"/>
        <end position="165"/>
    </location>
</feature>
<evidence type="ECO:0000313" key="2">
    <source>
        <dbReference type="EMBL" id="BCE76870.1"/>
    </source>
</evidence>
<dbReference type="CDD" id="cd06257">
    <property type="entry name" value="DnaJ"/>
    <property type="match status" value="1"/>
</dbReference>
<accession>A0A810BN34</accession>
<protein>
    <submittedName>
        <fullName evidence="2">Molecular chaperone DnaJ</fullName>
    </submittedName>
</protein>
<dbReference type="InterPro" id="IPR001623">
    <property type="entry name" value="DnaJ_domain"/>
</dbReference>
<evidence type="ECO:0000259" key="1">
    <source>
        <dbReference type="PROSITE" id="PS50076"/>
    </source>
</evidence>
<dbReference type="SUPFAM" id="SSF46565">
    <property type="entry name" value="Chaperone J-domain"/>
    <property type="match status" value="1"/>
</dbReference>
<dbReference type="SMART" id="SM00271">
    <property type="entry name" value="DnaJ"/>
    <property type="match status" value="1"/>
</dbReference>
<dbReference type="EMBL" id="AP023097">
    <property type="protein sequence ID" value="BCE76870.1"/>
    <property type="molecule type" value="Genomic_DNA"/>
</dbReference>
<sequence>MERLESWKLAIERLRSAEPVDWAEAGRLIAEIARMSTDVTLRQAAEQALPVLRQTVDNDDRSVMLAAQRRLGVVLDVVHGLTAPRFGRRNATPKKLSSEDRARKVLGLPLAVQLTCDDINQAYRRAAKGMHPDRGGSAEAFIDLAAARDLLIHPGAHKDAWERSDEIS</sequence>
<name>A0A810BN34_9BRAD</name>
<dbReference type="InterPro" id="IPR036869">
    <property type="entry name" value="J_dom_sf"/>
</dbReference>
<proteinExistence type="predicted"/>
<dbReference type="PROSITE" id="PS50076">
    <property type="entry name" value="DNAJ_2"/>
    <property type="match status" value="1"/>
</dbReference>
<organism evidence="2">
    <name type="scientific">Bradyrhizobium diazoefficiens</name>
    <dbReference type="NCBI Taxonomy" id="1355477"/>
    <lineage>
        <taxon>Bacteria</taxon>
        <taxon>Pseudomonadati</taxon>
        <taxon>Pseudomonadota</taxon>
        <taxon>Alphaproteobacteria</taxon>
        <taxon>Hyphomicrobiales</taxon>
        <taxon>Nitrobacteraceae</taxon>
        <taxon>Bradyrhizobium</taxon>
    </lineage>
</organism>
<reference evidence="2" key="1">
    <citation type="submission" date="2020-05" db="EMBL/GenBank/DDBJ databases">
        <title>Complete genome sequence of Bradyrhizobium diazoefficiens XF8 isolated from soybean nodule.</title>
        <authorList>
            <person name="Noda R."/>
            <person name="Kakizaki K."/>
            <person name="Minamisawa K."/>
        </authorList>
    </citation>
    <scope>NUCLEOTIDE SEQUENCE</scope>
    <source>
        <strain evidence="2">XF8</strain>
    </source>
</reference>
<dbReference type="Gene3D" id="1.10.287.110">
    <property type="entry name" value="DnaJ domain"/>
    <property type="match status" value="1"/>
</dbReference>